<dbReference type="Pfam" id="PF00852">
    <property type="entry name" value="Glyco_transf_10"/>
    <property type="match status" value="1"/>
</dbReference>
<evidence type="ECO:0000256" key="9">
    <source>
        <dbReference type="ARBA" id="ARBA00023136"/>
    </source>
</evidence>
<evidence type="ECO:0000256" key="11">
    <source>
        <dbReference type="RuleBase" id="RU003832"/>
    </source>
</evidence>
<feature type="domain" description="Fucosyltransferase N-terminal" evidence="14">
    <location>
        <begin position="28"/>
        <end position="148"/>
    </location>
</feature>
<dbReference type="InterPro" id="IPR055270">
    <property type="entry name" value="Glyco_tran_10_C"/>
</dbReference>
<evidence type="ECO:0000313" key="15">
    <source>
        <dbReference type="Ensembl" id="ENSCINP00000034597.1"/>
    </source>
</evidence>
<dbReference type="Gene3D" id="3.40.50.11660">
    <property type="entry name" value="Glycosyl transferase family 10, C-terminal domain"/>
    <property type="match status" value="1"/>
</dbReference>
<feature type="domain" description="Fucosyltransferase C-terminal" evidence="13">
    <location>
        <begin position="172"/>
        <end position="376"/>
    </location>
</feature>
<keyword evidence="4 11" id="KW-0328">Glycosyltransferase</keyword>
<dbReference type="FunFam" id="3.40.50.11660:FF:000007">
    <property type="entry name" value="alpha-(1,3)-fucosyltransferase 6-like"/>
    <property type="match status" value="1"/>
</dbReference>
<dbReference type="PANTHER" id="PTHR11929:SF145">
    <property type="entry name" value="ALPHA-(1,3)-FUCOSYLTRANSFERASE FUT-1"/>
    <property type="match status" value="1"/>
</dbReference>
<keyword evidence="11" id="KW-0333">Golgi apparatus</keyword>
<evidence type="ECO:0000256" key="2">
    <source>
        <dbReference type="ARBA" id="ARBA00004922"/>
    </source>
</evidence>
<keyword evidence="7" id="KW-0735">Signal-anchor</keyword>
<proteinExistence type="inferred from homology"/>
<dbReference type="EMBL" id="EAAA01002829">
    <property type="status" value="NOT_ANNOTATED_CDS"/>
    <property type="molecule type" value="Genomic_DNA"/>
</dbReference>
<keyword evidence="10" id="KW-0325">Glycoprotein</keyword>
<evidence type="ECO:0000256" key="10">
    <source>
        <dbReference type="ARBA" id="ARBA00023180"/>
    </source>
</evidence>
<reference evidence="15" key="4">
    <citation type="submission" date="2025-09" db="UniProtKB">
        <authorList>
            <consortium name="Ensembl"/>
        </authorList>
    </citation>
    <scope>IDENTIFICATION</scope>
</reference>
<reference evidence="15" key="2">
    <citation type="journal article" date="2008" name="Genome Biol.">
        <title>Improved genome assembly and evidence-based global gene model set for the chordate Ciona intestinalis: new insight into intron and operon populations.</title>
        <authorList>
            <person name="Satou Y."/>
            <person name="Mineta K."/>
            <person name="Ogasawara M."/>
            <person name="Sasakura Y."/>
            <person name="Shoguchi E."/>
            <person name="Ueno K."/>
            <person name="Yamada L."/>
            <person name="Matsumoto J."/>
            <person name="Wasserscheid J."/>
            <person name="Dewar K."/>
            <person name="Wiley G.B."/>
            <person name="Macmil S.L."/>
            <person name="Roe B.A."/>
            <person name="Zeller R.W."/>
            <person name="Hastings K.E."/>
            <person name="Lemaire P."/>
            <person name="Lindquist E."/>
            <person name="Endo T."/>
            <person name="Hotta K."/>
            <person name="Inaba K."/>
        </authorList>
    </citation>
    <scope>NUCLEOTIDE SEQUENCE [LARGE SCALE GENOMIC DNA]</scope>
    <source>
        <strain evidence="15">wild type</strain>
    </source>
</reference>
<dbReference type="Proteomes" id="UP000008144">
    <property type="component" value="Chromosome 9"/>
</dbReference>
<feature type="region of interest" description="Disordered" evidence="12">
    <location>
        <begin position="1"/>
        <end position="24"/>
    </location>
</feature>
<evidence type="ECO:0000256" key="3">
    <source>
        <dbReference type="ARBA" id="ARBA00008919"/>
    </source>
</evidence>
<comment type="pathway">
    <text evidence="2">Protein modification; protein glycosylation.</text>
</comment>
<evidence type="ECO:0000256" key="12">
    <source>
        <dbReference type="SAM" id="MobiDB-lite"/>
    </source>
</evidence>
<dbReference type="InParanoid" id="H2XY63"/>
<dbReference type="GO" id="GO:0046920">
    <property type="term" value="F:alpha-(1-&gt;3)-fucosyltransferase activity"/>
    <property type="evidence" value="ECO:0000318"/>
    <property type="project" value="GO_Central"/>
</dbReference>
<evidence type="ECO:0000256" key="4">
    <source>
        <dbReference type="ARBA" id="ARBA00022676"/>
    </source>
</evidence>
<dbReference type="EC" id="2.4.1.-" evidence="11"/>
<dbReference type="InterPro" id="IPR031481">
    <property type="entry name" value="Glyco_tran_10_N"/>
</dbReference>
<dbReference type="InterPro" id="IPR001503">
    <property type="entry name" value="Glyco_trans_10"/>
</dbReference>
<dbReference type="AlphaFoldDB" id="H2XY63"/>
<dbReference type="SUPFAM" id="SSF53756">
    <property type="entry name" value="UDP-Glycosyltransferase/glycogen phosphorylase"/>
    <property type="match status" value="1"/>
</dbReference>
<dbReference type="OMA" id="VSNCANT"/>
<dbReference type="GO" id="GO:0032580">
    <property type="term" value="C:Golgi cisterna membrane"/>
    <property type="evidence" value="ECO:0007669"/>
    <property type="project" value="UniProtKB-SubCell"/>
</dbReference>
<sequence length="397" mass="45925">MQPERAGTTRSQVPTGLDETSNKGKSARTKTILFWYIPFDDKTVAAEFINEKWTTTPNGIIIDEPYCGRCKIIYDRKYIGKSDAVVFHAIQVQDDDLPNPMTRSAAQSYVWWLAESSSTTRDTAYTGLENYFNLTMTVRRSSNIHTPYSTFQWLLKMLCRDGVAPEVRKVLEKKNRLVAWVVSNCANTISSELRHYYAYQLVRAGLNVDQFGNCQGMAFPVESRFDPLFYETLGKYKFYFSFENSFHCKGYITEKLWFNALYSGAVPIVFGPHPRDVAAVLPPKSYIHAEDFSSAGELATYIQYLDTNATAYAEYLHWRKWIRLLDENGNYRTTNSAEERKAVEKFLRPRPSGFCKLCKRLHEPLVSHVVDDVSEWWDSSERNECFDIDRARKMMKL</sequence>
<name>H2XY63_CIOIN</name>
<keyword evidence="16" id="KW-1185">Reference proteome</keyword>
<reference evidence="15" key="3">
    <citation type="submission" date="2025-08" db="UniProtKB">
        <authorList>
            <consortium name="Ensembl"/>
        </authorList>
    </citation>
    <scope>IDENTIFICATION</scope>
</reference>
<dbReference type="Pfam" id="PF17039">
    <property type="entry name" value="Glyco_tran_10_N"/>
    <property type="match status" value="1"/>
</dbReference>
<keyword evidence="5 11" id="KW-0808">Transferase</keyword>
<dbReference type="InterPro" id="IPR038577">
    <property type="entry name" value="GT10-like_C_sf"/>
</dbReference>
<dbReference type="GeneTree" id="ENSGT00940000159014"/>
<accession>H2XY63</accession>
<dbReference type="Ensembl" id="ENSCINT00000031137.1">
    <property type="protein sequence ID" value="ENSCINP00000034597.1"/>
    <property type="gene ID" value="ENSCING00000003481.3"/>
</dbReference>
<evidence type="ECO:0000256" key="8">
    <source>
        <dbReference type="ARBA" id="ARBA00022989"/>
    </source>
</evidence>
<evidence type="ECO:0000256" key="5">
    <source>
        <dbReference type="ARBA" id="ARBA00022679"/>
    </source>
</evidence>
<keyword evidence="9" id="KW-0472">Membrane</keyword>
<keyword evidence="8" id="KW-1133">Transmembrane helix</keyword>
<comment type="similarity">
    <text evidence="3 11">Belongs to the glycosyltransferase 10 family.</text>
</comment>
<comment type="subcellular location">
    <subcellularLocation>
        <location evidence="11">Golgi apparatus</location>
        <location evidence="11">Golgi stack membrane</location>
        <topology evidence="11">Single-pass type II membrane protein</topology>
    </subcellularLocation>
    <subcellularLocation>
        <location evidence="1">Membrane</location>
        <topology evidence="1">Single-pass membrane protein</topology>
    </subcellularLocation>
</comment>
<evidence type="ECO:0000259" key="13">
    <source>
        <dbReference type="Pfam" id="PF00852"/>
    </source>
</evidence>
<evidence type="ECO:0000259" key="14">
    <source>
        <dbReference type="Pfam" id="PF17039"/>
    </source>
</evidence>
<evidence type="ECO:0000256" key="1">
    <source>
        <dbReference type="ARBA" id="ARBA00004167"/>
    </source>
</evidence>
<evidence type="ECO:0000256" key="7">
    <source>
        <dbReference type="ARBA" id="ARBA00022968"/>
    </source>
</evidence>
<organism evidence="15 16">
    <name type="scientific">Ciona intestinalis</name>
    <name type="common">Transparent sea squirt</name>
    <name type="synonym">Ascidia intestinalis</name>
    <dbReference type="NCBI Taxonomy" id="7719"/>
    <lineage>
        <taxon>Eukaryota</taxon>
        <taxon>Metazoa</taxon>
        <taxon>Chordata</taxon>
        <taxon>Tunicata</taxon>
        <taxon>Ascidiacea</taxon>
        <taxon>Phlebobranchia</taxon>
        <taxon>Cionidae</taxon>
        <taxon>Ciona</taxon>
    </lineage>
</organism>
<evidence type="ECO:0000256" key="6">
    <source>
        <dbReference type="ARBA" id="ARBA00022692"/>
    </source>
</evidence>
<reference evidence="16" key="1">
    <citation type="journal article" date="2002" name="Science">
        <title>The draft genome of Ciona intestinalis: insights into chordate and vertebrate origins.</title>
        <authorList>
            <person name="Dehal P."/>
            <person name="Satou Y."/>
            <person name="Campbell R.K."/>
            <person name="Chapman J."/>
            <person name="Degnan B."/>
            <person name="De Tomaso A."/>
            <person name="Davidson B."/>
            <person name="Di Gregorio A."/>
            <person name="Gelpke M."/>
            <person name="Goodstein D.M."/>
            <person name="Harafuji N."/>
            <person name="Hastings K.E."/>
            <person name="Ho I."/>
            <person name="Hotta K."/>
            <person name="Huang W."/>
            <person name="Kawashima T."/>
            <person name="Lemaire P."/>
            <person name="Martinez D."/>
            <person name="Meinertzhagen I.A."/>
            <person name="Necula S."/>
            <person name="Nonaka M."/>
            <person name="Putnam N."/>
            <person name="Rash S."/>
            <person name="Saiga H."/>
            <person name="Satake M."/>
            <person name="Terry A."/>
            <person name="Yamada L."/>
            <person name="Wang H.G."/>
            <person name="Awazu S."/>
            <person name="Azumi K."/>
            <person name="Boore J."/>
            <person name="Branno M."/>
            <person name="Chin-Bow S."/>
            <person name="DeSantis R."/>
            <person name="Doyle S."/>
            <person name="Francino P."/>
            <person name="Keys D.N."/>
            <person name="Haga S."/>
            <person name="Hayashi H."/>
            <person name="Hino K."/>
            <person name="Imai K.S."/>
            <person name="Inaba K."/>
            <person name="Kano S."/>
            <person name="Kobayashi K."/>
            <person name="Kobayashi M."/>
            <person name="Lee B.I."/>
            <person name="Makabe K.W."/>
            <person name="Manohar C."/>
            <person name="Matassi G."/>
            <person name="Medina M."/>
            <person name="Mochizuki Y."/>
            <person name="Mount S."/>
            <person name="Morishita T."/>
            <person name="Miura S."/>
            <person name="Nakayama A."/>
            <person name="Nishizaka S."/>
            <person name="Nomoto H."/>
            <person name="Ohta F."/>
            <person name="Oishi K."/>
            <person name="Rigoutsos I."/>
            <person name="Sano M."/>
            <person name="Sasaki A."/>
            <person name="Sasakura Y."/>
            <person name="Shoguchi E."/>
            <person name="Shin-i T."/>
            <person name="Spagnuolo A."/>
            <person name="Stainier D."/>
            <person name="Suzuki M.M."/>
            <person name="Tassy O."/>
            <person name="Takatori N."/>
            <person name="Tokuoka M."/>
            <person name="Yagi K."/>
            <person name="Yoshizaki F."/>
            <person name="Wada S."/>
            <person name="Zhang C."/>
            <person name="Hyatt P.D."/>
            <person name="Larimer F."/>
            <person name="Detter C."/>
            <person name="Doggett N."/>
            <person name="Glavina T."/>
            <person name="Hawkins T."/>
            <person name="Richardson P."/>
            <person name="Lucas S."/>
            <person name="Kohara Y."/>
            <person name="Levine M."/>
            <person name="Satoh N."/>
            <person name="Rokhsar D.S."/>
        </authorList>
    </citation>
    <scope>NUCLEOTIDE SEQUENCE [LARGE SCALE GENOMIC DNA]</scope>
</reference>
<dbReference type="PANTHER" id="PTHR11929">
    <property type="entry name" value="ALPHA- 1,3 -FUCOSYLTRANSFERASE"/>
    <property type="match status" value="1"/>
</dbReference>
<evidence type="ECO:0000313" key="16">
    <source>
        <dbReference type="Proteomes" id="UP000008144"/>
    </source>
</evidence>
<protein>
    <recommendedName>
        <fullName evidence="11">Fucosyltransferase</fullName>
        <ecNumber evidence="11">2.4.1.-</ecNumber>
    </recommendedName>
</protein>
<keyword evidence="6 11" id="KW-0812">Transmembrane</keyword>
<dbReference type="UniPathway" id="UPA00378"/>